<dbReference type="PROSITE" id="PS51752">
    <property type="entry name" value="JACALIN_LECTIN"/>
    <property type="match status" value="1"/>
</dbReference>
<sequence>MMCRRPVLFYDKRGTPIWESSVRPFEKLLETREILQYVESAAGFASAFERCEATLKKELYRVVTDALSLIKECHGEQWLRAAIRQRSENSSEDFVEICYEVQWCTSILCICLQSAVQAAVVEPEACDGRLSVLDHFKLEAAANQDREDLRSYLELLSQGHVCDASCAMSKAEKCLAAQFFERLDSRPTELAADQDSTSAEILPSLLWKVNRRDLPDVRVIGKGSFGEVQETKWLEDKYAKKVFPDVDSKSFKQESEVLARLCHPNVVRVVGWSEGRKGANPSIVMELMQEDLFKFLRTCLDNNESKGSADVPLSILAAVSLMLQVARGLKYLHRRRVVHRDVKSLNVLVKSLSEAPKVEYSEGYLNAKLADFGLSKTKNSSTRYSNQTSDIGTRRWMPPEVFKITKDKVDNDAVKLPEIAHPFKADVYSFALVCYEILTGKEPFEGERMSDLYKLVVLEHARPELPKTCPRRLVSLIRQCWDHDPLSRPDFPEICKELRYMKGLLLTGDETQVLKTYIDASTLKPTKDYKPEVQVPLNVEGPWGGLGGVPFSDGLATGIKGFKIKSNTRVFFSLSVEYDKCGKSFHSPHRGNPSSYRAKELQEDEIKFDYPNEYLQQIEGVLGKEHGYHSGGMVTCVTSITFKTNIKTYGPYGNPKLGDKGFKSGSGKIVGFWGGSGQALDRLGVFIMETT</sequence>
<evidence type="ECO:0000259" key="7">
    <source>
        <dbReference type="PROSITE" id="PS50011"/>
    </source>
</evidence>
<keyword evidence="10" id="KW-1185">Reference proteome</keyword>
<evidence type="ECO:0000256" key="2">
    <source>
        <dbReference type="ARBA" id="ARBA00022679"/>
    </source>
</evidence>
<dbReference type="InterPro" id="IPR001245">
    <property type="entry name" value="Ser-Thr/Tyr_kinase_cat_dom"/>
</dbReference>
<dbReference type="PROSITE" id="PS00107">
    <property type="entry name" value="PROTEIN_KINASE_ATP"/>
    <property type="match status" value="1"/>
</dbReference>
<keyword evidence="1" id="KW-0723">Serine/threonine-protein kinase</keyword>
<dbReference type="SUPFAM" id="SSF56112">
    <property type="entry name" value="Protein kinase-like (PK-like)"/>
    <property type="match status" value="1"/>
</dbReference>
<evidence type="ECO:0000256" key="4">
    <source>
        <dbReference type="ARBA" id="ARBA00022777"/>
    </source>
</evidence>
<dbReference type="EMBL" id="OZ019898">
    <property type="protein sequence ID" value="CAK9229864.1"/>
    <property type="molecule type" value="Genomic_DNA"/>
</dbReference>
<dbReference type="InterPro" id="IPR008271">
    <property type="entry name" value="Ser/Thr_kinase_AS"/>
</dbReference>
<evidence type="ECO:0000256" key="5">
    <source>
        <dbReference type="ARBA" id="ARBA00022840"/>
    </source>
</evidence>
<feature type="binding site" evidence="6">
    <location>
        <position position="241"/>
    </location>
    <ligand>
        <name>ATP</name>
        <dbReference type="ChEBI" id="CHEBI:30616"/>
    </ligand>
</feature>
<dbReference type="Gene3D" id="2.100.10.30">
    <property type="entry name" value="Jacalin-like lectin domain"/>
    <property type="match status" value="1"/>
</dbReference>
<protein>
    <submittedName>
        <fullName evidence="9">Uncharacterized protein</fullName>
    </submittedName>
</protein>
<dbReference type="InterPro" id="IPR011009">
    <property type="entry name" value="Kinase-like_dom_sf"/>
</dbReference>
<reference evidence="9" key="1">
    <citation type="submission" date="2024-02" db="EMBL/GenBank/DDBJ databases">
        <authorList>
            <consortium name="ELIXIR-Norway"/>
            <consortium name="Elixir Norway"/>
        </authorList>
    </citation>
    <scope>NUCLEOTIDE SEQUENCE</scope>
</reference>
<dbReference type="CDD" id="cd09612">
    <property type="entry name" value="Jacalin"/>
    <property type="match status" value="1"/>
</dbReference>
<keyword evidence="2" id="KW-0808">Transferase</keyword>
<keyword evidence="3 6" id="KW-0547">Nucleotide-binding</keyword>
<accession>A0ABP0UTW2</accession>
<dbReference type="InterPro" id="IPR000719">
    <property type="entry name" value="Prot_kinase_dom"/>
</dbReference>
<dbReference type="SMART" id="SM00915">
    <property type="entry name" value="Jacalin"/>
    <property type="match status" value="1"/>
</dbReference>
<evidence type="ECO:0000256" key="1">
    <source>
        <dbReference type="ARBA" id="ARBA00022527"/>
    </source>
</evidence>
<dbReference type="InterPro" id="IPR017441">
    <property type="entry name" value="Protein_kinase_ATP_BS"/>
</dbReference>
<evidence type="ECO:0000256" key="3">
    <source>
        <dbReference type="ARBA" id="ARBA00022741"/>
    </source>
</evidence>
<dbReference type="SUPFAM" id="SSF51101">
    <property type="entry name" value="Mannose-binding lectins"/>
    <property type="match status" value="1"/>
</dbReference>
<dbReference type="SMART" id="SM00220">
    <property type="entry name" value="S_TKc"/>
    <property type="match status" value="1"/>
</dbReference>
<organism evidence="9 10">
    <name type="scientific">Sphagnum troendelagicum</name>
    <dbReference type="NCBI Taxonomy" id="128251"/>
    <lineage>
        <taxon>Eukaryota</taxon>
        <taxon>Viridiplantae</taxon>
        <taxon>Streptophyta</taxon>
        <taxon>Embryophyta</taxon>
        <taxon>Bryophyta</taxon>
        <taxon>Sphagnophytina</taxon>
        <taxon>Sphagnopsida</taxon>
        <taxon>Sphagnales</taxon>
        <taxon>Sphagnaceae</taxon>
        <taxon>Sphagnum</taxon>
    </lineage>
</organism>
<evidence type="ECO:0000256" key="6">
    <source>
        <dbReference type="PROSITE-ProRule" id="PRU10141"/>
    </source>
</evidence>
<feature type="domain" description="Jacalin-type lectin" evidence="8">
    <location>
        <begin position="537"/>
        <end position="689"/>
    </location>
</feature>
<evidence type="ECO:0000313" key="9">
    <source>
        <dbReference type="EMBL" id="CAK9229864.1"/>
    </source>
</evidence>
<dbReference type="InterPro" id="IPR051681">
    <property type="entry name" value="Ser/Thr_Kinases-Pseudokinases"/>
</dbReference>
<gene>
    <name evidence="9" type="ORF">CSSPTR1EN2_LOCUS19946</name>
</gene>
<feature type="domain" description="Protein kinase" evidence="7">
    <location>
        <begin position="214"/>
        <end position="501"/>
    </location>
</feature>
<proteinExistence type="predicted"/>
<dbReference type="Gene3D" id="1.10.510.10">
    <property type="entry name" value="Transferase(Phosphotransferase) domain 1"/>
    <property type="match status" value="1"/>
</dbReference>
<evidence type="ECO:0000259" key="8">
    <source>
        <dbReference type="PROSITE" id="PS51752"/>
    </source>
</evidence>
<name>A0ABP0UTW2_9BRYO</name>
<evidence type="ECO:0000313" key="10">
    <source>
        <dbReference type="Proteomes" id="UP001497512"/>
    </source>
</evidence>
<dbReference type="InterPro" id="IPR033734">
    <property type="entry name" value="Jacalin-like_lectin_dom_plant"/>
</dbReference>
<dbReference type="InterPro" id="IPR036404">
    <property type="entry name" value="Jacalin-like_lectin_dom_sf"/>
</dbReference>
<dbReference type="Pfam" id="PF07714">
    <property type="entry name" value="PK_Tyr_Ser-Thr"/>
    <property type="match status" value="1"/>
</dbReference>
<keyword evidence="4" id="KW-0418">Kinase</keyword>
<dbReference type="Pfam" id="PF01419">
    <property type="entry name" value="Jacalin"/>
    <property type="match status" value="1"/>
</dbReference>
<dbReference type="PANTHER" id="PTHR44329">
    <property type="entry name" value="SERINE/THREONINE-PROTEIN KINASE TNNI3K-RELATED"/>
    <property type="match status" value="1"/>
</dbReference>
<dbReference type="Proteomes" id="UP001497512">
    <property type="component" value="Chromosome 6"/>
</dbReference>
<dbReference type="PANTHER" id="PTHR44329:SF260">
    <property type="entry name" value="PROTEIN KINASE DOMAIN-CONTAINING PROTEIN"/>
    <property type="match status" value="1"/>
</dbReference>
<dbReference type="PROSITE" id="PS00108">
    <property type="entry name" value="PROTEIN_KINASE_ST"/>
    <property type="match status" value="1"/>
</dbReference>
<dbReference type="CDD" id="cd13999">
    <property type="entry name" value="STKc_MAP3K-like"/>
    <property type="match status" value="1"/>
</dbReference>
<keyword evidence="5 6" id="KW-0067">ATP-binding</keyword>
<dbReference type="PROSITE" id="PS50011">
    <property type="entry name" value="PROTEIN_KINASE_DOM"/>
    <property type="match status" value="1"/>
</dbReference>
<dbReference type="InterPro" id="IPR001229">
    <property type="entry name" value="Jacalin-like_lectin_dom"/>
</dbReference>